<reference evidence="6" key="1">
    <citation type="submission" date="2022-09" db="EMBL/GenBank/DDBJ databases">
        <title>The complete genome of Acidovorax sp. 5MLIR.</title>
        <authorList>
            <person name="Liu L."/>
            <person name="Yue J."/>
            <person name="Yang F."/>
            <person name="Yuan J."/>
            <person name="Li L."/>
        </authorList>
    </citation>
    <scope>NUCLEOTIDE SEQUENCE</scope>
    <source>
        <strain evidence="6">5MLIR</strain>
    </source>
</reference>
<dbReference type="InterPro" id="IPR046373">
    <property type="entry name" value="Acyl-CoA_Oxase/DH_mid-dom_sf"/>
</dbReference>
<dbReference type="CDD" id="cd00567">
    <property type="entry name" value="ACAD"/>
    <property type="match status" value="1"/>
</dbReference>
<feature type="domain" description="Acyl-CoA oxidase/dehydrogenase middle" evidence="3">
    <location>
        <begin position="123"/>
        <end position="213"/>
    </location>
</feature>
<dbReference type="Pfam" id="PF08028">
    <property type="entry name" value="Acyl-CoA_dh_2"/>
    <property type="match status" value="1"/>
</dbReference>
<dbReference type="PANTHER" id="PTHR43831:SF1">
    <property type="entry name" value="ISOBUTYRYL-COA DEHYDROGENASE, MITOCHONDRIAL"/>
    <property type="match status" value="1"/>
</dbReference>
<dbReference type="PIRSF" id="PIRSF016578">
    <property type="entry name" value="HsaA"/>
    <property type="match status" value="1"/>
</dbReference>
<evidence type="ECO:0000259" key="4">
    <source>
        <dbReference type="Pfam" id="PF02771"/>
    </source>
</evidence>
<proteinExistence type="predicted"/>
<dbReference type="Gene3D" id="2.40.110.10">
    <property type="entry name" value="Butyryl-CoA Dehydrogenase, subunit A, domain 2"/>
    <property type="match status" value="1"/>
</dbReference>
<keyword evidence="1" id="KW-0285">Flavoprotein</keyword>
<keyword evidence="2" id="KW-0560">Oxidoreductase</keyword>
<dbReference type="Proteomes" id="UP001162800">
    <property type="component" value="Chromosome"/>
</dbReference>
<gene>
    <name evidence="6" type="ORF">M9799_03135</name>
</gene>
<dbReference type="InterPro" id="IPR013107">
    <property type="entry name" value="Acyl-CoA_DH_C"/>
</dbReference>
<dbReference type="EMBL" id="CP106881">
    <property type="protein sequence ID" value="UYG52248.1"/>
    <property type="molecule type" value="Genomic_DNA"/>
</dbReference>
<name>A0ABY6GBE2_9BURK</name>
<dbReference type="Pfam" id="PF02771">
    <property type="entry name" value="Acyl-CoA_dh_N"/>
    <property type="match status" value="1"/>
</dbReference>
<dbReference type="RefSeq" id="WP_231044211.1">
    <property type="nucleotide sequence ID" value="NZ_CP106881.1"/>
</dbReference>
<feature type="domain" description="Acyl-CoA dehydrogenase/oxidase N-terminal" evidence="4">
    <location>
        <begin position="9"/>
        <end position="84"/>
    </location>
</feature>
<dbReference type="InterPro" id="IPR006091">
    <property type="entry name" value="Acyl-CoA_Oxase/DH_mid-dom"/>
</dbReference>
<dbReference type="InterPro" id="IPR052547">
    <property type="entry name" value="Mito_Isobutyryl-CoADH"/>
</dbReference>
<evidence type="ECO:0000313" key="7">
    <source>
        <dbReference type="Proteomes" id="UP001162800"/>
    </source>
</evidence>
<evidence type="ECO:0000256" key="1">
    <source>
        <dbReference type="ARBA" id="ARBA00022630"/>
    </source>
</evidence>
<dbReference type="InterPro" id="IPR013786">
    <property type="entry name" value="AcylCoA_DH/ox_N"/>
</dbReference>
<dbReference type="Gene3D" id="1.10.540.10">
    <property type="entry name" value="Acyl-CoA dehydrogenase/oxidase, N-terminal domain"/>
    <property type="match status" value="1"/>
</dbReference>
<dbReference type="SUPFAM" id="SSF56645">
    <property type="entry name" value="Acyl-CoA dehydrogenase NM domain-like"/>
    <property type="match status" value="1"/>
</dbReference>
<evidence type="ECO:0000256" key="2">
    <source>
        <dbReference type="ARBA" id="ARBA00023002"/>
    </source>
</evidence>
<sequence length="385" mass="41335">MRLEMRWGDSARTLAADFGQRAVAHDREGSFPHANFADLQRAGLLALAAPRAWGGQQASVAELAEVIGAIGYGCPATALVLSMQYLQQRGMFRAGSFWPEHLARQLVQEAAGSVSLANALRVEPELGTPARGGLPATVARRTPDGWRLSGRKIYSTGAPILRWYVVWARTDDAEPLVGSFLVRADSPGVRIETTWDHLGLRASGSHDVILDGVPTPLDHAMGLAAPGAQARDVNAQADMTVLLGALYTGVALAARDWLLNFLRERTPSGLGAPLATLPRVQEAVGRIEALLLSNQRLLASLASDLDRGEQIALAESGLVKTLVMRQAAELVQEALALTSNHGLSRRNPLERHLRDVLCGRIHTPQEDSALVVAGRHALEQGQRTA</sequence>
<evidence type="ECO:0000313" key="6">
    <source>
        <dbReference type="EMBL" id="UYG52248.1"/>
    </source>
</evidence>
<keyword evidence="7" id="KW-1185">Reference proteome</keyword>
<dbReference type="Gene3D" id="1.20.140.10">
    <property type="entry name" value="Butyryl-CoA Dehydrogenase, subunit A, domain 3"/>
    <property type="match status" value="1"/>
</dbReference>
<dbReference type="InterPro" id="IPR009100">
    <property type="entry name" value="AcylCoA_DH/oxidase_NM_dom_sf"/>
</dbReference>
<evidence type="ECO:0000259" key="3">
    <source>
        <dbReference type="Pfam" id="PF02770"/>
    </source>
</evidence>
<organism evidence="6 7">
    <name type="scientific">Comamonas endophytica</name>
    <dbReference type="NCBI Taxonomy" id="2949090"/>
    <lineage>
        <taxon>Bacteria</taxon>
        <taxon>Pseudomonadati</taxon>
        <taxon>Pseudomonadota</taxon>
        <taxon>Betaproteobacteria</taxon>
        <taxon>Burkholderiales</taxon>
        <taxon>Comamonadaceae</taxon>
        <taxon>Comamonas</taxon>
    </lineage>
</organism>
<protein>
    <submittedName>
        <fullName evidence="6">Acyl-CoA/acyl-ACP dehydrogenase</fullName>
    </submittedName>
</protein>
<evidence type="ECO:0000259" key="5">
    <source>
        <dbReference type="Pfam" id="PF08028"/>
    </source>
</evidence>
<accession>A0ABY6GBE2</accession>
<dbReference type="Pfam" id="PF02770">
    <property type="entry name" value="Acyl-CoA_dh_M"/>
    <property type="match status" value="1"/>
</dbReference>
<dbReference type="SUPFAM" id="SSF47203">
    <property type="entry name" value="Acyl-CoA dehydrogenase C-terminal domain-like"/>
    <property type="match status" value="1"/>
</dbReference>
<dbReference type="PANTHER" id="PTHR43831">
    <property type="entry name" value="ISOBUTYRYL-COA DEHYDROGENASE"/>
    <property type="match status" value="1"/>
</dbReference>
<feature type="domain" description="Acyl-CoA dehydrogenase C-terminal" evidence="5">
    <location>
        <begin position="243"/>
        <end position="363"/>
    </location>
</feature>
<dbReference type="InterPro" id="IPR037069">
    <property type="entry name" value="AcylCoA_DH/ox_N_sf"/>
</dbReference>
<dbReference type="InterPro" id="IPR036250">
    <property type="entry name" value="AcylCo_DH-like_C"/>
</dbReference>